<dbReference type="InterPro" id="IPR036390">
    <property type="entry name" value="WH_DNA-bd_sf"/>
</dbReference>
<dbReference type="SUPFAM" id="SSF48008">
    <property type="entry name" value="GntR ligand-binding domain-like"/>
    <property type="match status" value="1"/>
</dbReference>
<evidence type="ECO:0000313" key="6">
    <source>
        <dbReference type="Proteomes" id="UP000228531"/>
    </source>
</evidence>
<keyword evidence="3" id="KW-0804">Transcription</keyword>
<evidence type="ECO:0000313" key="5">
    <source>
        <dbReference type="EMBL" id="PJI84275.1"/>
    </source>
</evidence>
<dbReference type="SUPFAM" id="SSF46785">
    <property type="entry name" value="Winged helix' DNA-binding domain"/>
    <property type="match status" value="1"/>
</dbReference>
<dbReference type="EMBL" id="PGTY01000005">
    <property type="protein sequence ID" value="PJI84275.1"/>
    <property type="molecule type" value="Genomic_DNA"/>
</dbReference>
<organism evidence="5 6">
    <name type="scientific">Yoonia maricola</name>
    <dbReference type="NCBI Taxonomy" id="420999"/>
    <lineage>
        <taxon>Bacteria</taxon>
        <taxon>Pseudomonadati</taxon>
        <taxon>Pseudomonadota</taxon>
        <taxon>Alphaproteobacteria</taxon>
        <taxon>Rhodobacterales</taxon>
        <taxon>Paracoccaceae</taxon>
        <taxon>Yoonia</taxon>
    </lineage>
</organism>
<comment type="caution">
    <text evidence="5">The sequence shown here is derived from an EMBL/GenBank/DDBJ whole genome shotgun (WGS) entry which is preliminary data.</text>
</comment>
<dbReference type="SMART" id="SM00345">
    <property type="entry name" value="HTH_GNTR"/>
    <property type="match status" value="1"/>
</dbReference>
<proteinExistence type="predicted"/>
<dbReference type="RefSeq" id="WP_245834498.1">
    <property type="nucleotide sequence ID" value="NZ_PGTY01000005.1"/>
</dbReference>
<dbReference type="AlphaFoldDB" id="A0A2M8W024"/>
<dbReference type="InterPro" id="IPR000524">
    <property type="entry name" value="Tscrpt_reg_HTH_GntR"/>
</dbReference>
<sequence>MPEPKPMLNIAGMDGPLGQRVYTALRDSILSMALAPGTVLRKGALCAQLGVSRSPVAEALGRLSTDGLVDIIPQSATRVSRFFIPELREENFLREAIEVAAVRKVALERTNAQLMKLTRNIRLQGLLVEDQDFQGFFEADLEFHDLILAFTGFPKVANAAAQVSLQLQRARVLILPEEGRPGEAVAEHKAILSAIEAQDATAAQIAMSQHLGQLIKRIEPLELQHPEFFRPNTA</sequence>
<dbReference type="PANTHER" id="PTHR43537:SF45">
    <property type="entry name" value="GNTR FAMILY REGULATORY PROTEIN"/>
    <property type="match status" value="1"/>
</dbReference>
<dbReference type="Pfam" id="PF07729">
    <property type="entry name" value="FCD"/>
    <property type="match status" value="1"/>
</dbReference>
<keyword evidence="2" id="KW-0238">DNA-binding</keyword>
<name>A0A2M8W024_9RHOB</name>
<evidence type="ECO:0000256" key="2">
    <source>
        <dbReference type="ARBA" id="ARBA00023125"/>
    </source>
</evidence>
<keyword evidence="6" id="KW-1185">Reference proteome</keyword>
<evidence type="ECO:0000256" key="3">
    <source>
        <dbReference type="ARBA" id="ARBA00023163"/>
    </source>
</evidence>
<dbReference type="InterPro" id="IPR036388">
    <property type="entry name" value="WH-like_DNA-bd_sf"/>
</dbReference>
<dbReference type="PROSITE" id="PS50949">
    <property type="entry name" value="HTH_GNTR"/>
    <property type="match status" value="1"/>
</dbReference>
<gene>
    <name evidence="5" type="ORF">BC777_3816</name>
</gene>
<dbReference type="InterPro" id="IPR011711">
    <property type="entry name" value="GntR_C"/>
</dbReference>
<protein>
    <submittedName>
        <fullName evidence="5">GntR family transcriptional regulator</fullName>
    </submittedName>
</protein>
<dbReference type="SMART" id="SM00895">
    <property type="entry name" value="FCD"/>
    <property type="match status" value="1"/>
</dbReference>
<dbReference type="GO" id="GO:0003677">
    <property type="term" value="F:DNA binding"/>
    <property type="evidence" value="ECO:0007669"/>
    <property type="project" value="UniProtKB-KW"/>
</dbReference>
<dbReference type="Gene3D" id="1.10.10.10">
    <property type="entry name" value="Winged helix-like DNA-binding domain superfamily/Winged helix DNA-binding domain"/>
    <property type="match status" value="1"/>
</dbReference>
<feature type="domain" description="HTH gntR-type" evidence="4">
    <location>
        <begin position="15"/>
        <end position="82"/>
    </location>
</feature>
<evidence type="ECO:0000256" key="1">
    <source>
        <dbReference type="ARBA" id="ARBA00023015"/>
    </source>
</evidence>
<dbReference type="InterPro" id="IPR008920">
    <property type="entry name" value="TF_FadR/GntR_C"/>
</dbReference>
<accession>A0A2M8W024</accession>
<dbReference type="GO" id="GO:0003700">
    <property type="term" value="F:DNA-binding transcription factor activity"/>
    <property type="evidence" value="ECO:0007669"/>
    <property type="project" value="InterPro"/>
</dbReference>
<dbReference type="Pfam" id="PF00392">
    <property type="entry name" value="GntR"/>
    <property type="match status" value="1"/>
</dbReference>
<keyword evidence="1" id="KW-0805">Transcription regulation</keyword>
<evidence type="ECO:0000259" key="4">
    <source>
        <dbReference type="PROSITE" id="PS50949"/>
    </source>
</evidence>
<dbReference type="Gene3D" id="1.20.120.530">
    <property type="entry name" value="GntR ligand-binding domain-like"/>
    <property type="match status" value="1"/>
</dbReference>
<dbReference type="Proteomes" id="UP000228531">
    <property type="component" value="Unassembled WGS sequence"/>
</dbReference>
<dbReference type="PANTHER" id="PTHR43537">
    <property type="entry name" value="TRANSCRIPTIONAL REGULATOR, GNTR FAMILY"/>
    <property type="match status" value="1"/>
</dbReference>
<reference evidence="5 6" key="1">
    <citation type="submission" date="2017-11" db="EMBL/GenBank/DDBJ databases">
        <title>Genomic Encyclopedia of Archaeal and Bacterial Type Strains, Phase II (KMG-II): From Individual Species to Whole Genera.</title>
        <authorList>
            <person name="Goeker M."/>
        </authorList>
    </citation>
    <scope>NUCLEOTIDE SEQUENCE [LARGE SCALE GENOMIC DNA]</scope>
    <source>
        <strain evidence="5 6">DSM 29128</strain>
    </source>
</reference>
<dbReference type="CDD" id="cd07377">
    <property type="entry name" value="WHTH_GntR"/>
    <property type="match status" value="1"/>
</dbReference>